<dbReference type="Proteomes" id="UP000648187">
    <property type="component" value="Unassembled WGS sequence"/>
</dbReference>
<keyword evidence="2" id="KW-1185">Reference proteome</keyword>
<accession>A0A835GAP8</accession>
<protein>
    <submittedName>
        <fullName evidence="1">Uncharacterized protein</fullName>
    </submittedName>
</protein>
<comment type="caution">
    <text evidence="1">The sequence shown here is derived from an EMBL/GenBank/DDBJ whole genome shotgun (WGS) entry which is preliminary data.</text>
</comment>
<reference evidence="1" key="1">
    <citation type="submission" date="2020-08" db="EMBL/GenBank/DDBJ databases">
        <title>Spodoptera exigua strain:BAW_Kor-Di-RS1 Genome sequencing and assembly.</title>
        <authorList>
            <person name="Kim J."/>
            <person name="Nam H.Y."/>
            <person name="Kwon M."/>
            <person name="Choi J.H."/>
            <person name="Cho S.R."/>
            <person name="Kim G.-H."/>
        </authorList>
    </citation>
    <scope>NUCLEOTIDE SEQUENCE</scope>
    <source>
        <strain evidence="1">BAW_Kor-Di-RS1</strain>
        <tissue evidence="1">Whole-body</tissue>
    </source>
</reference>
<evidence type="ECO:0000313" key="2">
    <source>
        <dbReference type="Proteomes" id="UP000648187"/>
    </source>
</evidence>
<organism evidence="1 2">
    <name type="scientific">Spodoptera exigua</name>
    <name type="common">Beet armyworm</name>
    <name type="synonym">Noctua fulgens</name>
    <dbReference type="NCBI Taxonomy" id="7107"/>
    <lineage>
        <taxon>Eukaryota</taxon>
        <taxon>Metazoa</taxon>
        <taxon>Ecdysozoa</taxon>
        <taxon>Arthropoda</taxon>
        <taxon>Hexapoda</taxon>
        <taxon>Insecta</taxon>
        <taxon>Pterygota</taxon>
        <taxon>Neoptera</taxon>
        <taxon>Endopterygota</taxon>
        <taxon>Lepidoptera</taxon>
        <taxon>Glossata</taxon>
        <taxon>Ditrysia</taxon>
        <taxon>Noctuoidea</taxon>
        <taxon>Noctuidae</taxon>
        <taxon>Amphipyrinae</taxon>
        <taxon>Spodoptera</taxon>
    </lineage>
</organism>
<gene>
    <name evidence="1" type="ORF">HW555_010470</name>
</gene>
<dbReference type="EMBL" id="JACKWZ010000262">
    <property type="protein sequence ID" value="KAF9410468.1"/>
    <property type="molecule type" value="Genomic_DNA"/>
</dbReference>
<dbReference type="AlphaFoldDB" id="A0A835GAP8"/>
<name>A0A835GAP8_SPOEX</name>
<proteinExistence type="predicted"/>
<sequence length="127" mass="14785">MSNVFPENLAQATIATYRTRLVYDKNDTNHRFAFKIKMKRNKIVAVHTSSSVRHVFRLFRFHSFSFSLSRSSSHSRRSDTRLKHFSSIYHTFGYIPFPHSAVLILYILNGLESIVSLLSTSQRTMQV</sequence>
<evidence type="ECO:0000313" key="1">
    <source>
        <dbReference type="EMBL" id="KAF9410468.1"/>
    </source>
</evidence>